<feature type="transmembrane region" description="Helical" evidence="7">
    <location>
        <begin position="397"/>
        <end position="414"/>
    </location>
</feature>
<evidence type="ECO:0000256" key="5">
    <source>
        <dbReference type="ARBA" id="ARBA00022989"/>
    </source>
</evidence>
<gene>
    <name evidence="8" type="ORF">ABFY20_04690</name>
</gene>
<dbReference type="AlphaFoldDB" id="A0AB39BJJ4"/>
<evidence type="ECO:0000256" key="2">
    <source>
        <dbReference type="ARBA" id="ARBA00007430"/>
    </source>
</evidence>
<feature type="transmembrane region" description="Helical" evidence="7">
    <location>
        <begin position="446"/>
        <end position="469"/>
    </location>
</feature>
<feature type="transmembrane region" description="Helical" evidence="7">
    <location>
        <begin position="23"/>
        <end position="41"/>
    </location>
</feature>
<feature type="transmembrane region" description="Helical" evidence="7">
    <location>
        <begin position="421"/>
        <end position="440"/>
    </location>
</feature>
<dbReference type="PANTHER" id="PTHR30250:SF10">
    <property type="entry name" value="LIPOPOLYSACCHARIDE BIOSYNTHESIS PROTEIN WZXC"/>
    <property type="match status" value="1"/>
</dbReference>
<keyword evidence="4 7" id="KW-0812">Transmembrane</keyword>
<organism evidence="8">
    <name type="scientific">Herbiconiux sp. A18JL235</name>
    <dbReference type="NCBI Taxonomy" id="3152363"/>
    <lineage>
        <taxon>Bacteria</taxon>
        <taxon>Bacillati</taxon>
        <taxon>Actinomycetota</taxon>
        <taxon>Actinomycetes</taxon>
        <taxon>Micrococcales</taxon>
        <taxon>Microbacteriaceae</taxon>
        <taxon>Herbiconiux</taxon>
    </lineage>
</organism>
<protein>
    <submittedName>
        <fullName evidence="8">Lipopolysaccharide biosynthesis protein</fullName>
    </submittedName>
</protein>
<dbReference type="Pfam" id="PF13440">
    <property type="entry name" value="Polysacc_synt_3"/>
    <property type="match status" value="1"/>
</dbReference>
<evidence type="ECO:0000256" key="6">
    <source>
        <dbReference type="ARBA" id="ARBA00023136"/>
    </source>
</evidence>
<sequence length="506" mass="54993">MSDSDDLRRKATKSIGWIILEKWSSRLLSLVVIAILTRLLSPEDFGLVSLATVVIALLQVFVESGFVTVLVQKKELGEKDTSTAFWTSVAISLVLFAALYFSAPLLAALFQEPDLTTVLQVLGLGLPISSLSQVPAALLERSFGFRSLAIRQVAGALFGAAAAVPIAFIGGGVWALVAQTLVTNAASVVILWGATTWRPRFEFSFASLRGMWKMGVRIMGIGLLDALQQNIDKLLIGAFFSAQDLGYYYLAQRVGTILIDLVTTVMSRVTLTTFSKVQDDLPRLNRIFLQMTFASAAIGVPIFGLVAVLATQIIPFAFGPGWEASVPLMWVLACGWAFGAVMYFDRSAFLAIGRADVALWVAILQNVVGVALVFALLPFGMFGVALSRWSRIVTWPVRIHILHRLIGLPVWKYLGQVFRCVAAMIPVVVGIAFLQLTPWASGSHAFWTFAVPAGVLGVLAYGAILWGLAGRENRAVLVQIGTPIGVRIRGKFTSIARRLRRSPRPE</sequence>
<evidence type="ECO:0000256" key="7">
    <source>
        <dbReference type="SAM" id="Phobius"/>
    </source>
</evidence>
<keyword evidence="6 7" id="KW-0472">Membrane</keyword>
<comment type="subcellular location">
    <subcellularLocation>
        <location evidence="1">Cell membrane</location>
        <topology evidence="1">Multi-pass membrane protein</topology>
    </subcellularLocation>
</comment>
<dbReference type="InterPro" id="IPR050833">
    <property type="entry name" value="Poly_Biosynth_Transport"/>
</dbReference>
<feature type="transmembrane region" description="Helical" evidence="7">
    <location>
        <begin position="357"/>
        <end position="377"/>
    </location>
</feature>
<accession>A0AB39BJJ4</accession>
<keyword evidence="3" id="KW-1003">Cell membrane</keyword>
<feature type="transmembrane region" description="Helical" evidence="7">
    <location>
        <begin position="83"/>
        <end position="103"/>
    </location>
</feature>
<feature type="transmembrane region" description="Helical" evidence="7">
    <location>
        <begin position="324"/>
        <end position="345"/>
    </location>
</feature>
<keyword evidence="5 7" id="KW-1133">Transmembrane helix</keyword>
<comment type="similarity">
    <text evidence="2">Belongs to the polysaccharide synthase family.</text>
</comment>
<reference evidence="8" key="1">
    <citation type="submission" date="2024-05" db="EMBL/GenBank/DDBJ databases">
        <title>Herbiconiux sp. A18JL235.</title>
        <authorList>
            <person name="Zhang G."/>
        </authorList>
    </citation>
    <scope>NUCLEOTIDE SEQUENCE</scope>
    <source>
        <strain evidence="8">A18JL235</strain>
    </source>
</reference>
<feature type="transmembrane region" description="Helical" evidence="7">
    <location>
        <begin position="47"/>
        <end position="71"/>
    </location>
</feature>
<dbReference type="RefSeq" id="WP_368498781.1">
    <property type="nucleotide sequence ID" value="NZ_CP162511.1"/>
</dbReference>
<evidence type="ECO:0000256" key="1">
    <source>
        <dbReference type="ARBA" id="ARBA00004651"/>
    </source>
</evidence>
<evidence type="ECO:0000313" key="8">
    <source>
        <dbReference type="EMBL" id="XDI06399.1"/>
    </source>
</evidence>
<feature type="transmembrane region" description="Helical" evidence="7">
    <location>
        <begin position="293"/>
        <end position="318"/>
    </location>
</feature>
<feature type="transmembrane region" description="Helical" evidence="7">
    <location>
        <begin position="148"/>
        <end position="168"/>
    </location>
</feature>
<evidence type="ECO:0000256" key="4">
    <source>
        <dbReference type="ARBA" id="ARBA00022692"/>
    </source>
</evidence>
<dbReference type="GO" id="GO:0005886">
    <property type="term" value="C:plasma membrane"/>
    <property type="evidence" value="ECO:0007669"/>
    <property type="project" value="UniProtKB-SubCell"/>
</dbReference>
<dbReference type="CDD" id="cd13127">
    <property type="entry name" value="MATE_tuaB_like"/>
    <property type="match status" value="1"/>
</dbReference>
<feature type="transmembrane region" description="Helical" evidence="7">
    <location>
        <begin position="115"/>
        <end position="136"/>
    </location>
</feature>
<dbReference type="EMBL" id="CP162511">
    <property type="protein sequence ID" value="XDI06399.1"/>
    <property type="molecule type" value="Genomic_DNA"/>
</dbReference>
<evidence type="ECO:0000256" key="3">
    <source>
        <dbReference type="ARBA" id="ARBA00022475"/>
    </source>
</evidence>
<dbReference type="PANTHER" id="PTHR30250">
    <property type="entry name" value="PST FAMILY PREDICTED COLANIC ACID TRANSPORTER"/>
    <property type="match status" value="1"/>
</dbReference>
<proteinExistence type="inferred from homology"/>
<name>A0AB39BJJ4_9MICO</name>